<feature type="region of interest" description="Disordered" evidence="1">
    <location>
        <begin position="1"/>
        <end position="25"/>
    </location>
</feature>
<evidence type="ECO:0000256" key="2">
    <source>
        <dbReference type="SAM" id="Phobius"/>
    </source>
</evidence>
<keyword evidence="4" id="KW-1185">Reference proteome</keyword>
<feature type="compositionally biased region" description="Polar residues" evidence="1">
    <location>
        <begin position="1"/>
        <end position="17"/>
    </location>
</feature>
<protein>
    <submittedName>
        <fullName evidence="3">Uncharacterized protein</fullName>
    </submittedName>
</protein>
<keyword evidence="2" id="KW-0472">Membrane</keyword>
<sequence>MTQTLSSRLAQSATPATLSPAPCTSCWPNRGRSGVMMLHNHHHHHHHHHTTTIIIIITTTIIITITTTIIISSTTTTTISLTKTMPPLMGVRGLTRTQGRVASPGPRTQPHPDPGAHGLTRTRDLASPGPRGAWPHPDPGARGLSQTQGHVASPGPGIQLHPDPGAHGLARTRDLASPGPRGTWPHPDPGARGLSQTQGRVASPGPGTQPHPDPGAHDLTPPLPPPPFPHTDEQAPLAPADGAEQLEMAPAVDASRASAISGFEWRLLPNRPSGAGGGGEALRGDQGWHCHSHALMELSYQDQQRVPVGTSPAAASPQAPQVCTFLYAPKPRGYLEDSSATRAGHGGFLISAAGKPPGPAKPGIAASLVGQWQEKASVLSKVHREPRRHILEMITCKSRRGKSTLF</sequence>
<comment type="caution">
    <text evidence="3">The sequence shown here is derived from an EMBL/GenBank/DDBJ whole genome shotgun (WGS) entry which is preliminary data.</text>
</comment>
<evidence type="ECO:0000313" key="3">
    <source>
        <dbReference type="EMBL" id="KAK1339631.1"/>
    </source>
</evidence>
<gene>
    <name evidence="3" type="ORF">QTO34_018185</name>
</gene>
<dbReference type="AlphaFoldDB" id="A0AA40LMU8"/>
<feature type="transmembrane region" description="Helical" evidence="2">
    <location>
        <begin position="52"/>
        <end position="71"/>
    </location>
</feature>
<organism evidence="3 4">
    <name type="scientific">Cnephaeus nilssonii</name>
    <name type="common">Northern bat</name>
    <name type="synonym">Eptesicus nilssonii</name>
    <dbReference type="NCBI Taxonomy" id="3371016"/>
    <lineage>
        <taxon>Eukaryota</taxon>
        <taxon>Metazoa</taxon>
        <taxon>Chordata</taxon>
        <taxon>Craniata</taxon>
        <taxon>Vertebrata</taxon>
        <taxon>Euteleostomi</taxon>
        <taxon>Mammalia</taxon>
        <taxon>Eutheria</taxon>
        <taxon>Laurasiatheria</taxon>
        <taxon>Chiroptera</taxon>
        <taxon>Yangochiroptera</taxon>
        <taxon>Vespertilionidae</taxon>
        <taxon>Cnephaeus</taxon>
    </lineage>
</organism>
<keyword evidence="2" id="KW-0812">Transmembrane</keyword>
<feature type="region of interest" description="Disordered" evidence="1">
    <location>
        <begin position="98"/>
        <end position="236"/>
    </location>
</feature>
<dbReference type="Proteomes" id="UP001177744">
    <property type="component" value="Unassembled WGS sequence"/>
</dbReference>
<keyword evidence="2" id="KW-1133">Transmembrane helix</keyword>
<evidence type="ECO:0000313" key="4">
    <source>
        <dbReference type="Proteomes" id="UP001177744"/>
    </source>
</evidence>
<reference evidence="3" key="1">
    <citation type="submission" date="2023-06" db="EMBL/GenBank/DDBJ databases">
        <title>Reference genome for the Northern bat (Eptesicus nilssonii), a most northern bat species.</title>
        <authorList>
            <person name="Laine V.N."/>
            <person name="Pulliainen A.T."/>
            <person name="Lilley T.M."/>
        </authorList>
    </citation>
    <scope>NUCLEOTIDE SEQUENCE</scope>
    <source>
        <strain evidence="3">BLF_Eptnil</strain>
        <tissue evidence="3">Kidney</tissue>
    </source>
</reference>
<dbReference type="EMBL" id="JAULJE010000008">
    <property type="protein sequence ID" value="KAK1339631.1"/>
    <property type="molecule type" value="Genomic_DNA"/>
</dbReference>
<evidence type="ECO:0000256" key="1">
    <source>
        <dbReference type="SAM" id="MobiDB-lite"/>
    </source>
</evidence>
<accession>A0AA40LMU8</accession>
<proteinExistence type="predicted"/>
<name>A0AA40LMU8_CNENI</name>